<dbReference type="PRINTS" id="PR00300">
    <property type="entry name" value="CLPPROTEASEA"/>
</dbReference>
<dbReference type="GO" id="GO:0071218">
    <property type="term" value="P:cellular response to misfolded protein"/>
    <property type="evidence" value="ECO:0000318"/>
    <property type="project" value="GO_Central"/>
</dbReference>
<feature type="binding site" evidence="9">
    <location>
        <begin position="63"/>
        <end position="70"/>
    </location>
    <ligand>
        <name>ATP</name>
        <dbReference type="ChEBI" id="CHEBI:30616"/>
    </ligand>
</feature>
<dbReference type="InterPro" id="IPR049337">
    <property type="entry name" value="TOR1A_C"/>
</dbReference>
<keyword evidence="4 9" id="KW-0547">Nucleotide-binding</keyword>
<keyword evidence="7" id="KW-0325">Glycoprotein</keyword>
<dbReference type="Pfam" id="PF06309">
    <property type="entry name" value="Torsin"/>
    <property type="match status" value="1"/>
</dbReference>
<dbReference type="InterPro" id="IPR010448">
    <property type="entry name" value="Torsin"/>
</dbReference>
<dbReference type="InterPro" id="IPR003593">
    <property type="entry name" value="AAA+_ATPase"/>
</dbReference>
<dbReference type="KEGG" id="cel:CELE_Y37A1B.12"/>
<dbReference type="CTD" id="189605"/>
<keyword evidence="12" id="KW-1185">Reference proteome</keyword>
<dbReference type="InterPro" id="IPR017378">
    <property type="entry name" value="Torsin_1/2"/>
</dbReference>
<feature type="domain" description="AAA+ ATPase" evidence="10">
    <location>
        <begin position="55"/>
        <end position="189"/>
    </location>
</feature>
<dbReference type="Reactome" id="R-CEL-8856825">
    <property type="pathway name" value="Cargo recognition for clathrin-mediated endocytosis"/>
</dbReference>
<comment type="similarity">
    <text evidence="2 8">Belongs to the ClpA/ClpB family. Torsin subfamily.</text>
</comment>
<evidence type="ECO:0000313" key="12">
    <source>
        <dbReference type="Proteomes" id="UP000001940"/>
    </source>
</evidence>
<keyword evidence="5 8" id="KW-0256">Endoplasmic reticulum</keyword>
<keyword evidence="6 9" id="KW-0067">ATP-binding</keyword>
<dbReference type="FunFam" id="3.40.50.300:FF:002276">
    <property type="entry name" value="Torsin, putative"/>
    <property type="match status" value="1"/>
</dbReference>
<dbReference type="SUPFAM" id="SSF52540">
    <property type="entry name" value="P-loop containing nucleoside triphosphate hydrolases"/>
    <property type="match status" value="1"/>
</dbReference>
<dbReference type="WormBase" id="Y37A1B.12">
    <property type="protein sequence ID" value="CE43294"/>
    <property type="gene ID" value="WBGene00006597"/>
    <property type="gene designation" value="tor-1"/>
</dbReference>
<dbReference type="PaxDb" id="6239-Y37A1B.12"/>
<dbReference type="STRING" id="6239.Y37A1B.12.1"/>
<dbReference type="AGR" id="WB:WBGene00006597"/>
<dbReference type="GeneID" id="189605"/>
<proteinExistence type="inferred from homology"/>
<dbReference type="GO" id="GO:0016887">
    <property type="term" value="F:ATP hydrolysis activity"/>
    <property type="evidence" value="ECO:0007669"/>
    <property type="project" value="InterPro"/>
</dbReference>
<evidence type="ECO:0000256" key="3">
    <source>
        <dbReference type="ARBA" id="ARBA00022729"/>
    </source>
</evidence>
<evidence type="ECO:0000256" key="7">
    <source>
        <dbReference type="ARBA" id="ARBA00023180"/>
    </source>
</evidence>
<dbReference type="GO" id="GO:0005788">
    <property type="term" value="C:endoplasmic reticulum lumen"/>
    <property type="evidence" value="ECO:0007669"/>
    <property type="project" value="UniProtKB-SubCell"/>
</dbReference>
<dbReference type="InterPro" id="IPR027417">
    <property type="entry name" value="P-loop_NTPase"/>
</dbReference>
<dbReference type="PANTHER" id="PTHR10760">
    <property type="entry name" value="TORSIN"/>
    <property type="match status" value="1"/>
</dbReference>
<gene>
    <name evidence="11 13" type="primary">tor-1</name>
    <name evidence="11" type="ORF">CELE_Y37A1B.12</name>
    <name evidence="13" type="ORF">Y37A1B.12</name>
</gene>
<dbReference type="InterPro" id="IPR001270">
    <property type="entry name" value="ClpA/B"/>
</dbReference>
<dbReference type="GO" id="GO:0005524">
    <property type="term" value="F:ATP binding"/>
    <property type="evidence" value="ECO:0007669"/>
    <property type="project" value="UniProtKB-KW"/>
</dbReference>
<dbReference type="Reactome" id="R-CEL-114608">
    <property type="pathway name" value="Platelet degranulation"/>
</dbReference>
<evidence type="ECO:0000259" key="10">
    <source>
        <dbReference type="SMART" id="SM00382"/>
    </source>
</evidence>
<evidence type="ECO:0000313" key="13">
    <source>
        <dbReference type="WormBase" id="Y37A1B.12"/>
    </source>
</evidence>
<dbReference type="Pfam" id="PF21376">
    <property type="entry name" value="TOR1A_C"/>
    <property type="match status" value="1"/>
</dbReference>
<dbReference type="Gene3D" id="3.40.50.300">
    <property type="entry name" value="P-loop containing nucleotide triphosphate hydrolases"/>
    <property type="match status" value="1"/>
</dbReference>
<dbReference type="HOGENOM" id="CLU_053537_0_0_1"/>
<dbReference type="CDD" id="cd00009">
    <property type="entry name" value="AAA"/>
    <property type="match status" value="1"/>
</dbReference>
<accession>O45271</accession>
<evidence type="ECO:0000256" key="4">
    <source>
        <dbReference type="ARBA" id="ARBA00022741"/>
    </source>
</evidence>
<dbReference type="SMART" id="SM00382">
    <property type="entry name" value="AAA"/>
    <property type="match status" value="1"/>
</dbReference>
<evidence type="ECO:0000256" key="6">
    <source>
        <dbReference type="ARBA" id="ARBA00022840"/>
    </source>
</evidence>
<keyword evidence="3" id="KW-0732">Signal</keyword>
<dbReference type="RefSeq" id="NP_001369805.1">
    <property type="nucleotide sequence ID" value="NM_001383240.1"/>
</dbReference>
<evidence type="ECO:0000313" key="11">
    <source>
        <dbReference type="EMBL" id="CAA19495.2"/>
    </source>
</evidence>
<evidence type="ECO:0000256" key="5">
    <source>
        <dbReference type="ARBA" id="ARBA00022824"/>
    </source>
</evidence>
<dbReference type="SMR" id="O45271"/>
<evidence type="ECO:0000256" key="2">
    <source>
        <dbReference type="ARBA" id="ARBA00006235"/>
    </source>
</evidence>
<reference evidence="11 12" key="1">
    <citation type="journal article" date="1998" name="Science">
        <title>Genome sequence of the nematode C. elegans: a platform for investigating biology.</title>
        <authorList>
            <consortium name="The C. elegans sequencing consortium"/>
            <person name="Sulson J.E."/>
            <person name="Waterston R."/>
        </authorList>
    </citation>
    <scope>NUCLEOTIDE SEQUENCE [LARGE SCALE GENOMIC DNA]</scope>
    <source>
        <strain evidence="11 12">Bristol N2</strain>
    </source>
</reference>
<dbReference type="AlphaFoldDB" id="O45271"/>
<dbReference type="eggNOG" id="KOG2170">
    <property type="taxonomic scope" value="Eukaryota"/>
</dbReference>
<dbReference type="EMBL" id="BX284604">
    <property type="protein sequence ID" value="CAA19495.2"/>
    <property type="molecule type" value="Genomic_DNA"/>
</dbReference>
<dbReference type="Proteomes" id="UP000001940">
    <property type="component" value="Chromosome IV"/>
</dbReference>
<name>O45271_CAEEL</name>
<sequence>MFLKWLFCTCCFETDIFDYLKLHRDLSRFIYGQHLVIDTVVRSIKSHWHNEHPQKPLVLSFHGGPGTGKNYVTEIIAKNTFRSGLQSPYVKYFVATKDFPNNKHIEDYKLKLKEQLIQSADGCDRSIFVFDEVDKLQSELVQTIKPFLDFYPAVFEVDFRKTTFIFLSNKGSSEIANIALEHRRNLKKRSQLELKHFERTLMSHAFNEKGGLRNTELISNQLIDHYIPFLPLSKFYVSQCIQVHLRKRGRHDLAKDGEFMQRVLDSLEFFPESSKVFSSSGCKRVDAKTELEISKMGFSLNSEKEFNDEL</sequence>
<dbReference type="InParanoid" id="O45271"/>
<protein>
    <recommendedName>
        <fullName evidence="8">Torsin</fullName>
    </recommendedName>
</protein>
<dbReference type="PhylomeDB" id="O45271"/>
<dbReference type="Bgee" id="WBGene00006597">
    <property type="expression patterns" value="Expressed in larva and 1 other cell type or tissue"/>
</dbReference>
<evidence type="ECO:0000256" key="1">
    <source>
        <dbReference type="ARBA" id="ARBA00004319"/>
    </source>
</evidence>
<evidence type="ECO:0000256" key="9">
    <source>
        <dbReference type="PIRSR" id="PIRSR038079-1"/>
    </source>
</evidence>
<evidence type="ECO:0000256" key="8">
    <source>
        <dbReference type="PIRNR" id="PIRNR038079"/>
    </source>
</evidence>
<organism evidence="11 12">
    <name type="scientific">Caenorhabditis elegans</name>
    <dbReference type="NCBI Taxonomy" id="6239"/>
    <lineage>
        <taxon>Eukaryota</taxon>
        <taxon>Metazoa</taxon>
        <taxon>Ecdysozoa</taxon>
        <taxon>Nematoda</taxon>
        <taxon>Chromadorea</taxon>
        <taxon>Rhabditida</taxon>
        <taxon>Rhabditina</taxon>
        <taxon>Rhabditomorpha</taxon>
        <taxon>Rhabditoidea</taxon>
        <taxon>Rhabditidae</taxon>
        <taxon>Peloderinae</taxon>
        <taxon>Caenorhabditis</taxon>
    </lineage>
</organism>
<dbReference type="PANTHER" id="PTHR10760:SF2">
    <property type="entry name" value="LD13476P-RELATED"/>
    <property type="match status" value="1"/>
</dbReference>
<dbReference type="FunCoup" id="O45271">
    <property type="interactions" value="1682"/>
</dbReference>
<dbReference type="OrthoDB" id="19623at2759"/>
<dbReference type="UCSC" id="Y37A1B.12">
    <property type="organism name" value="c. elegans"/>
</dbReference>
<comment type="subcellular location">
    <subcellularLocation>
        <location evidence="1 8">Endoplasmic reticulum lumen</location>
    </subcellularLocation>
</comment>
<dbReference type="PIRSF" id="PIRSF038079">
    <property type="entry name" value="Torsin_2A"/>
    <property type="match status" value="1"/>
</dbReference>
<dbReference type="OMA" id="VARDMIY"/>